<dbReference type="InterPro" id="IPR040463">
    <property type="entry name" value="BAP29/BAP31_N"/>
</dbReference>
<dbReference type="GO" id="GO:0005789">
    <property type="term" value="C:endoplasmic reticulum membrane"/>
    <property type="evidence" value="ECO:0007669"/>
    <property type="project" value="UniProtKB-SubCell"/>
</dbReference>
<feature type="transmembrane region" description="Helical" evidence="11">
    <location>
        <begin position="47"/>
        <end position="66"/>
    </location>
</feature>
<evidence type="ECO:0000256" key="9">
    <source>
        <dbReference type="ARBA" id="ARBA00023054"/>
    </source>
</evidence>
<evidence type="ECO:0000256" key="7">
    <source>
        <dbReference type="ARBA" id="ARBA00022927"/>
    </source>
</evidence>
<dbReference type="PANTHER" id="PTHR12701:SF19">
    <property type="entry name" value="ENDOPLASMIC RETICULUM TRANSMEMBRANE PROTEIN 1-RELATED"/>
    <property type="match status" value="1"/>
</dbReference>
<evidence type="ECO:0000256" key="5">
    <source>
        <dbReference type="ARBA" id="ARBA00022824"/>
    </source>
</evidence>
<feature type="transmembrane region" description="Helical" evidence="11">
    <location>
        <begin position="7"/>
        <end position="27"/>
    </location>
</feature>
<evidence type="ECO:0000259" key="13">
    <source>
        <dbReference type="Pfam" id="PF05529"/>
    </source>
</evidence>
<keyword evidence="7 11" id="KW-0653">Protein transport</keyword>
<evidence type="ECO:0000256" key="10">
    <source>
        <dbReference type="ARBA" id="ARBA00023136"/>
    </source>
</evidence>
<reference evidence="15" key="2">
    <citation type="submission" date="2021-01" db="EMBL/GenBank/DDBJ databases">
        <authorList>
            <person name="Schikora-Tamarit M.A."/>
        </authorList>
    </citation>
    <scope>NUCLEOTIDE SEQUENCE</scope>
    <source>
        <strain evidence="15">NCAIM Y.01608</strain>
    </source>
</reference>
<evidence type="ECO:0000256" key="6">
    <source>
        <dbReference type="ARBA" id="ARBA00022892"/>
    </source>
</evidence>
<feature type="domain" description="Bap31/Bap29 cytoplasmic coiled-coil" evidence="14">
    <location>
        <begin position="161"/>
        <end position="210"/>
    </location>
</feature>
<evidence type="ECO:0000256" key="1">
    <source>
        <dbReference type="ARBA" id="ARBA00004477"/>
    </source>
</evidence>
<reference evidence="15" key="1">
    <citation type="journal article" date="2021" name="Open Biol.">
        <title>Shared evolutionary footprints suggest mitochondrial oxidative damage underlies multiple complex I losses in fungi.</title>
        <authorList>
            <person name="Schikora-Tamarit M.A."/>
            <person name="Marcet-Houben M."/>
            <person name="Nosek J."/>
            <person name="Gabaldon T."/>
        </authorList>
    </citation>
    <scope>NUCLEOTIDE SEQUENCE</scope>
    <source>
        <strain evidence="15">NCAIM Y.01608</strain>
    </source>
</reference>
<keyword evidence="6 11" id="KW-0931">ER-Golgi transport</keyword>
<keyword evidence="4 11" id="KW-0812">Transmembrane</keyword>
<feature type="domain" description="BAP29/BAP31 transmembrane" evidence="13">
    <location>
        <begin position="1"/>
        <end position="143"/>
    </location>
</feature>
<evidence type="ECO:0000256" key="3">
    <source>
        <dbReference type="ARBA" id="ARBA00022448"/>
    </source>
</evidence>
<evidence type="ECO:0000256" key="4">
    <source>
        <dbReference type="ARBA" id="ARBA00022692"/>
    </source>
</evidence>
<dbReference type="InterPro" id="IPR041672">
    <property type="entry name" value="Bap31/Bap29_C"/>
</dbReference>
<evidence type="ECO:0000256" key="2">
    <source>
        <dbReference type="ARBA" id="ARBA00007956"/>
    </source>
</evidence>
<keyword evidence="3 11" id="KW-0813">Transport</keyword>
<keyword evidence="10 11" id="KW-0472">Membrane</keyword>
<protein>
    <recommendedName>
        <fullName evidence="11">Endoplasmic reticulum transmembrane protein</fullName>
    </recommendedName>
</protein>
<gene>
    <name evidence="15" type="ORF">OGATHE_000625</name>
</gene>
<dbReference type="PANTHER" id="PTHR12701">
    <property type="entry name" value="BCR-ASSOCIATED PROTEIN, BAP"/>
    <property type="match status" value="1"/>
</dbReference>
<dbReference type="Pfam" id="PF05529">
    <property type="entry name" value="Bap31"/>
    <property type="match status" value="1"/>
</dbReference>
<dbReference type="AlphaFoldDB" id="A0A9P8PUR5"/>
<evidence type="ECO:0000256" key="8">
    <source>
        <dbReference type="ARBA" id="ARBA00022989"/>
    </source>
</evidence>
<dbReference type="Proteomes" id="UP000788993">
    <property type="component" value="Unassembled WGS sequence"/>
</dbReference>
<comment type="similarity">
    <text evidence="2 11">Belongs to the BCAP29/BCAP31 family.</text>
</comment>
<keyword evidence="5 11" id="KW-0256">Endoplasmic reticulum</keyword>
<feature type="region of interest" description="Disordered" evidence="12">
    <location>
        <begin position="190"/>
        <end position="210"/>
    </location>
</feature>
<comment type="caution">
    <text evidence="15">The sequence shown here is derived from an EMBL/GenBank/DDBJ whole genome shotgun (WGS) entry which is preliminary data.</text>
</comment>
<organism evidence="15 16">
    <name type="scientific">Ogataea polymorpha</name>
    <dbReference type="NCBI Taxonomy" id="460523"/>
    <lineage>
        <taxon>Eukaryota</taxon>
        <taxon>Fungi</taxon>
        <taxon>Dikarya</taxon>
        <taxon>Ascomycota</taxon>
        <taxon>Saccharomycotina</taxon>
        <taxon>Pichiomycetes</taxon>
        <taxon>Pichiales</taxon>
        <taxon>Pichiaceae</taxon>
        <taxon>Ogataea</taxon>
    </lineage>
</organism>
<proteinExistence type="inferred from homology"/>
<dbReference type="Pfam" id="PF18035">
    <property type="entry name" value="Bap31_Bap29_C"/>
    <property type="match status" value="1"/>
</dbReference>
<dbReference type="GO" id="GO:0070973">
    <property type="term" value="P:protein localization to endoplasmic reticulum exit site"/>
    <property type="evidence" value="ECO:0007669"/>
    <property type="project" value="UniProtKB-UniRule"/>
</dbReference>
<name>A0A9P8PUR5_9ASCO</name>
<dbReference type="GO" id="GO:0006886">
    <property type="term" value="P:intracellular protein transport"/>
    <property type="evidence" value="ECO:0007669"/>
    <property type="project" value="UniProtKB-UniRule"/>
</dbReference>
<dbReference type="InterPro" id="IPR008417">
    <property type="entry name" value="BAP29/BAP31"/>
</dbReference>
<dbReference type="GO" id="GO:0006888">
    <property type="term" value="P:endoplasmic reticulum to Golgi vesicle-mediated transport"/>
    <property type="evidence" value="ECO:0007669"/>
    <property type="project" value="UniProtKB-UniRule"/>
</dbReference>
<evidence type="ECO:0000313" key="15">
    <source>
        <dbReference type="EMBL" id="KAH3677970.1"/>
    </source>
</evidence>
<dbReference type="OrthoDB" id="435607at2759"/>
<evidence type="ECO:0000256" key="12">
    <source>
        <dbReference type="SAM" id="MobiDB-lite"/>
    </source>
</evidence>
<comment type="function">
    <text evidence="11">May play a role in anterograde transport of membrane proteins from the endoplasmic reticulum to the Golgi.</text>
</comment>
<keyword evidence="9" id="KW-0175">Coiled coil</keyword>
<feature type="transmembrane region" description="Helical" evidence="11">
    <location>
        <begin position="113"/>
        <end position="133"/>
    </location>
</feature>
<accession>A0A9P8PUR5</accession>
<comment type="subcellular location">
    <subcellularLocation>
        <location evidence="1 11">Endoplasmic reticulum membrane</location>
        <topology evidence="1 11">Multi-pass membrane protein</topology>
    </subcellularLocation>
</comment>
<sequence>MSLQMMIVFGLLVTEMTLMTILVMPLPHKVQDGFVNLAYKLLQNPNVKVGLVFGASVLGMMFMDALRTAVPKIPKEYHPGMPASGNVPPVPTMIAGATWSEVRVRKFYSQRNMYLTAGTLFLGIAIYFNIILLKSMVKNKEKLIQATAVGKGGKKGVSTVEYEELKQVLKKKEIDVENLKKQIKGLHEAYQNKADESGNTSPATSAKKED</sequence>
<dbReference type="EMBL" id="JAEUBD010000095">
    <property type="protein sequence ID" value="KAH3677970.1"/>
    <property type="molecule type" value="Genomic_DNA"/>
</dbReference>
<keyword evidence="16" id="KW-1185">Reference proteome</keyword>
<keyword evidence="8 11" id="KW-1133">Transmembrane helix</keyword>
<evidence type="ECO:0000256" key="11">
    <source>
        <dbReference type="RuleBase" id="RU367026"/>
    </source>
</evidence>
<evidence type="ECO:0000259" key="14">
    <source>
        <dbReference type="Pfam" id="PF18035"/>
    </source>
</evidence>
<evidence type="ECO:0000313" key="16">
    <source>
        <dbReference type="Proteomes" id="UP000788993"/>
    </source>
</evidence>